<evidence type="ECO:0000313" key="2">
    <source>
        <dbReference type="EMBL" id="EXB52724.1"/>
    </source>
</evidence>
<accession>W9RED3</accession>
<name>W9RED3_9ROSA</name>
<dbReference type="AlphaFoldDB" id="W9RED3"/>
<sequence length="168" mass="19193">MIFKCNYNVKRSPKSMVSFSTDDGDSTVSGRVFRGHLTCLRRPVAGLSVESRKDFSVGFSQILSVISAHALPLLIAYAPPLLIEPAPPPGKDLRGVLDRRHDHHRGRREPVDQPHDGEREQIEVDKRRWAGDLGRWNLHLCQKDRDDSLAECLILFLFSYFRVAFLWV</sequence>
<evidence type="ECO:0000313" key="3">
    <source>
        <dbReference type="Proteomes" id="UP000030645"/>
    </source>
</evidence>
<dbReference type="EMBL" id="KE344072">
    <property type="protein sequence ID" value="EXB52724.1"/>
    <property type="molecule type" value="Genomic_DNA"/>
</dbReference>
<dbReference type="Proteomes" id="UP000030645">
    <property type="component" value="Unassembled WGS sequence"/>
</dbReference>
<evidence type="ECO:0000256" key="1">
    <source>
        <dbReference type="SAM" id="MobiDB-lite"/>
    </source>
</evidence>
<reference evidence="3" key="1">
    <citation type="submission" date="2013-01" db="EMBL/GenBank/DDBJ databases">
        <title>Draft Genome Sequence of a Mulberry Tree, Morus notabilis C.K. Schneid.</title>
        <authorList>
            <person name="He N."/>
            <person name="Zhao S."/>
        </authorList>
    </citation>
    <scope>NUCLEOTIDE SEQUENCE</scope>
</reference>
<proteinExistence type="predicted"/>
<gene>
    <name evidence="2" type="ORF">L484_022501</name>
</gene>
<protein>
    <submittedName>
        <fullName evidence="2">Uncharacterized protein</fullName>
    </submittedName>
</protein>
<keyword evidence="3" id="KW-1185">Reference proteome</keyword>
<organism evidence="2 3">
    <name type="scientific">Morus notabilis</name>
    <dbReference type="NCBI Taxonomy" id="981085"/>
    <lineage>
        <taxon>Eukaryota</taxon>
        <taxon>Viridiplantae</taxon>
        <taxon>Streptophyta</taxon>
        <taxon>Embryophyta</taxon>
        <taxon>Tracheophyta</taxon>
        <taxon>Spermatophyta</taxon>
        <taxon>Magnoliopsida</taxon>
        <taxon>eudicotyledons</taxon>
        <taxon>Gunneridae</taxon>
        <taxon>Pentapetalae</taxon>
        <taxon>rosids</taxon>
        <taxon>fabids</taxon>
        <taxon>Rosales</taxon>
        <taxon>Moraceae</taxon>
        <taxon>Moreae</taxon>
        <taxon>Morus</taxon>
    </lineage>
</organism>
<feature type="region of interest" description="Disordered" evidence="1">
    <location>
        <begin position="99"/>
        <end position="121"/>
    </location>
</feature>
<feature type="compositionally biased region" description="Basic and acidic residues" evidence="1">
    <location>
        <begin position="108"/>
        <end position="121"/>
    </location>
</feature>